<dbReference type="PANTHER" id="PTHR40044:SF1">
    <property type="entry name" value="INTEGRAL MEMBRANE PROTEIN"/>
    <property type="match status" value="1"/>
</dbReference>
<dbReference type="PIRSF" id="PIRSF031501">
    <property type="entry name" value="QueT"/>
    <property type="match status" value="1"/>
</dbReference>
<dbReference type="EMBL" id="FOOE01000011">
    <property type="protein sequence ID" value="SFF82002.1"/>
    <property type="molecule type" value="Genomic_DNA"/>
</dbReference>
<sequence length="175" mass="19480">MNKSSKKLTVNALAKISLVSTLYCVVTIAFSEISYGGIQARPSELLNFLAFIDPLYIPGLVLGCAISNLYSFGFIDVIVGSLATLVSTYMIYKSKNLFVASLWPLINAIVVPIELYIVANQPILFNVVTIFIGEFLVMTIVGYPLFKKLFKNKHLVDVLLINKENRTNLKKLELL</sequence>
<evidence type="ECO:0000313" key="3">
    <source>
        <dbReference type="EMBL" id="SFF82002.1"/>
    </source>
</evidence>
<dbReference type="eggNOG" id="COG4708">
    <property type="taxonomic scope" value="Bacteria"/>
</dbReference>
<reference evidence="3 4" key="1">
    <citation type="submission" date="2016-10" db="EMBL/GenBank/DDBJ databases">
        <authorList>
            <person name="de Groot N.N."/>
        </authorList>
    </citation>
    <scope>NUCLEOTIDE SEQUENCE [LARGE SCALE GENOMIC DNA]</scope>
    <source>
        <strain evidence="3 4">NLAE-zl-G419</strain>
    </source>
</reference>
<feature type="transmembrane region" description="Helical" evidence="1">
    <location>
        <begin position="55"/>
        <end position="85"/>
    </location>
</feature>
<evidence type="ECO:0000256" key="1">
    <source>
        <dbReference type="SAM" id="Phobius"/>
    </source>
</evidence>
<proteinExistence type="predicted"/>
<protein>
    <submittedName>
        <fullName evidence="2">QueT transporter family protein</fullName>
    </submittedName>
</protein>
<keyword evidence="1" id="KW-1133">Transmembrane helix</keyword>
<dbReference type="Pfam" id="PF06177">
    <property type="entry name" value="QueT"/>
    <property type="match status" value="1"/>
</dbReference>
<reference evidence="2 5" key="2">
    <citation type="submission" date="2018-03" db="EMBL/GenBank/DDBJ databases">
        <title>The uncultured portion of the human microbiome is neutrally assembled.</title>
        <authorList>
            <person name="Jeraldo P."/>
            <person name="Boardman L."/>
            <person name="White B.A."/>
            <person name="Nelson H."/>
            <person name="Goldenfeld N."/>
            <person name="Chia N."/>
        </authorList>
    </citation>
    <scope>NUCLEOTIDE SEQUENCE [LARGE SCALE GENOMIC DNA]</scope>
    <source>
        <strain evidence="2">CIM:MAG 903</strain>
    </source>
</reference>
<evidence type="ECO:0000313" key="4">
    <source>
        <dbReference type="Proteomes" id="UP000182135"/>
    </source>
</evidence>
<feature type="transmembrane region" description="Helical" evidence="1">
    <location>
        <begin position="97"/>
        <end position="117"/>
    </location>
</feature>
<feature type="transmembrane region" description="Helical" evidence="1">
    <location>
        <begin position="123"/>
        <end position="146"/>
    </location>
</feature>
<organism evidence="3 4">
    <name type="scientific">Clostridium cadaveris</name>
    <dbReference type="NCBI Taxonomy" id="1529"/>
    <lineage>
        <taxon>Bacteria</taxon>
        <taxon>Bacillati</taxon>
        <taxon>Bacillota</taxon>
        <taxon>Clostridia</taxon>
        <taxon>Eubacteriales</taxon>
        <taxon>Clostridiaceae</taxon>
        <taxon>Clostridium</taxon>
    </lineage>
</organism>
<dbReference type="OrthoDB" id="9786793at2"/>
<dbReference type="RefSeq" id="WP_074845497.1">
    <property type="nucleotide sequence ID" value="NZ_FOOE01000011.1"/>
</dbReference>
<evidence type="ECO:0000313" key="5">
    <source>
        <dbReference type="Proteomes" id="UP000246114"/>
    </source>
</evidence>
<gene>
    <name evidence="2" type="ORF">DBY38_11755</name>
    <name evidence="3" type="ORF">SAMN04487885_111102</name>
</gene>
<dbReference type="Proteomes" id="UP000182135">
    <property type="component" value="Unassembled WGS sequence"/>
</dbReference>
<keyword evidence="4" id="KW-1185">Reference proteome</keyword>
<keyword evidence="1" id="KW-0472">Membrane</keyword>
<dbReference type="AlphaFoldDB" id="A0A1I2LR81"/>
<evidence type="ECO:0000313" key="2">
    <source>
        <dbReference type="EMBL" id="PWL52241.1"/>
    </source>
</evidence>
<dbReference type="Proteomes" id="UP000246114">
    <property type="component" value="Unassembled WGS sequence"/>
</dbReference>
<accession>A0A1I2LR81</accession>
<dbReference type="PANTHER" id="PTHR40044">
    <property type="entry name" value="INTEGRAL MEMBRANE PROTEIN-RELATED"/>
    <property type="match status" value="1"/>
</dbReference>
<keyword evidence="1" id="KW-0812">Transmembrane</keyword>
<feature type="transmembrane region" description="Helical" evidence="1">
    <location>
        <begin position="12"/>
        <end position="35"/>
    </location>
</feature>
<name>A0A1I2LR81_9CLOT</name>
<dbReference type="STRING" id="1529.SAMN04487885_111102"/>
<dbReference type="EMBL" id="QAMZ01000051">
    <property type="protein sequence ID" value="PWL52241.1"/>
    <property type="molecule type" value="Genomic_DNA"/>
</dbReference>
<dbReference type="InterPro" id="IPR010387">
    <property type="entry name" value="QueT"/>
</dbReference>